<evidence type="ECO:0000313" key="6">
    <source>
        <dbReference type="Proteomes" id="UP000695562"/>
    </source>
</evidence>
<comment type="caution">
    <text evidence="5">The sequence shown here is derived from an EMBL/GenBank/DDBJ whole genome shotgun (WGS) entry which is preliminary data.</text>
</comment>
<comment type="similarity">
    <text evidence="1">Belongs to the COQ10 family.</text>
</comment>
<comment type="function">
    <text evidence="3">Required for the function of coenzyme Q in the respiratory chain. May serve as a chaperone or may be involved in the transport of Q6 from its site of synthesis to the catalytic sites of the respiratory complexes.</text>
</comment>
<dbReference type="InterPro" id="IPR023393">
    <property type="entry name" value="START-like_dom_sf"/>
</dbReference>
<dbReference type="PANTHER" id="PTHR12901:SF10">
    <property type="entry name" value="COENZYME Q-BINDING PROTEIN COQ10, MITOCHONDRIAL"/>
    <property type="match status" value="1"/>
</dbReference>
<dbReference type="Gene3D" id="3.30.530.20">
    <property type="match status" value="1"/>
</dbReference>
<dbReference type="InterPro" id="IPR005031">
    <property type="entry name" value="COQ10_START"/>
</dbReference>
<sequence>MIKFDKLVTLSSRLKSPKLSIHNQVCFYSSICNINSSNGSISPSKNKTNHTSSLFTNNNQNYSFTPQKRTFFKSFFSSDTESPNLQGGQNVKKNISRVLRFTPQQVYQVVKNVKEYEEFLPFCLESKITKTPKPGDSDQEWFEAELTVGQGTIKESYNSRVTFKNGEYVESKAINSDLFHILTTKWTFSPSRDPSSNSIHCKTQCELTYQFKSSFYAMVMDKFFASSLDVMIDSFDKRCEEKYNNNK</sequence>
<protein>
    <recommendedName>
        <fullName evidence="4">Coenzyme Q-binding protein COQ10 START domain-containing protein</fullName>
    </recommendedName>
</protein>
<dbReference type="EMBL" id="AJWJ01000086">
    <property type="protein sequence ID" value="KAF2075776.1"/>
    <property type="molecule type" value="Genomic_DNA"/>
</dbReference>
<reference evidence="5" key="1">
    <citation type="submission" date="2020-01" db="EMBL/GenBank/DDBJ databases">
        <title>Development of genomics and gene disruption for Polysphondylium violaceum indicates a role for the polyketide synthase stlB in stalk morphogenesis.</title>
        <authorList>
            <person name="Narita B."/>
            <person name="Kawabe Y."/>
            <person name="Kin K."/>
            <person name="Saito T."/>
            <person name="Gibbs R."/>
            <person name="Kuspa A."/>
            <person name="Muzny D."/>
            <person name="Queller D."/>
            <person name="Richards S."/>
            <person name="Strassman J."/>
            <person name="Sucgang R."/>
            <person name="Worley K."/>
            <person name="Schaap P."/>
        </authorList>
    </citation>
    <scope>NUCLEOTIDE SEQUENCE</scope>
    <source>
        <strain evidence="5">QSvi11</strain>
    </source>
</reference>
<feature type="domain" description="Coenzyme Q-binding protein COQ10 START" evidence="4">
    <location>
        <begin position="102"/>
        <end position="235"/>
    </location>
</feature>
<accession>A0A8J4Q7E4</accession>
<dbReference type="Proteomes" id="UP000695562">
    <property type="component" value="Unassembled WGS sequence"/>
</dbReference>
<comment type="subunit">
    <text evidence="2">Interacts with coenzyme Q.</text>
</comment>
<evidence type="ECO:0000256" key="3">
    <source>
        <dbReference type="ARBA" id="ARBA00024947"/>
    </source>
</evidence>
<dbReference type="CDD" id="cd07813">
    <property type="entry name" value="COQ10p_like"/>
    <property type="match status" value="1"/>
</dbReference>
<evidence type="ECO:0000313" key="5">
    <source>
        <dbReference type="EMBL" id="KAF2075776.1"/>
    </source>
</evidence>
<dbReference type="PANTHER" id="PTHR12901">
    <property type="entry name" value="SPERM PROTEIN HOMOLOG"/>
    <property type="match status" value="1"/>
</dbReference>
<dbReference type="Pfam" id="PF03364">
    <property type="entry name" value="Polyketide_cyc"/>
    <property type="match status" value="1"/>
</dbReference>
<keyword evidence="6" id="KW-1185">Reference proteome</keyword>
<proteinExistence type="inferred from homology"/>
<name>A0A8J4Q7E4_9MYCE</name>
<gene>
    <name evidence="5" type="ORF">CYY_002909</name>
</gene>
<dbReference type="InterPro" id="IPR044996">
    <property type="entry name" value="COQ10-like"/>
</dbReference>
<dbReference type="SUPFAM" id="SSF55961">
    <property type="entry name" value="Bet v1-like"/>
    <property type="match status" value="1"/>
</dbReference>
<dbReference type="AlphaFoldDB" id="A0A8J4Q7E4"/>
<evidence type="ECO:0000256" key="1">
    <source>
        <dbReference type="ARBA" id="ARBA00006885"/>
    </source>
</evidence>
<dbReference type="GO" id="GO:0048039">
    <property type="term" value="F:ubiquinone binding"/>
    <property type="evidence" value="ECO:0007669"/>
    <property type="project" value="InterPro"/>
</dbReference>
<evidence type="ECO:0000256" key="2">
    <source>
        <dbReference type="ARBA" id="ARBA00011814"/>
    </source>
</evidence>
<organism evidence="5 6">
    <name type="scientific">Polysphondylium violaceum</name>
    <dbReference type="NCBI Taxonomy" id="133409"/>
    <lineage>
        <taxon>Eukaryota</taxon>
        <taxon>Amoebozoa</taxon>
        <taxon>Evosea</taxon>
        <taxon>Eumycetozoa</taxon>
        <taxon>Dictyostelia</taxon>
        <taxon>Dictyosteliales</taxon>
        <taxon>Dictyosteliaceae</taxon>
        <taxon>Polysphondylium</taxon>
    </lineage>
</organism>
<dbReference type="GO" id="GO:0045333">
    <property type="term" value="P:cellular respiration"/>
    <property type="evidence" value="ECO:0007669"/>
    <property type="project" value="InterPro"/>
</dbReference>
<evidence type="ECO:0000259" key="4">
    <source>
        <dbReference type="Pfam" id="PF03364"/>
    </source>
</evidence>
<dbReference type="OrthoDB" id="292693at2759"/>
<dbReference type="GO" id="GO:0005739">
    <property type="term" value="C:mitochondrion"/>
    <property type="evidence" value="ECO:0007669"/>
    <property type="project" value="TreeGrafter"/>
</dbReference>